<dbReference type="PRINTS" id="PR00723">
    <property type="entry name" value="SUBTILISIN"/>
</dbReference>
<evidence type="ECO:0000313" key="9">
    <source>
        <dbReference type="Proteomes" id="UP000574276"/>
    </source>
</evidence>
<dbReference type="EMBL" id="JACEGA010000001">
    <property type="protein sequence ID" value="MBB2184532.1"/>
    <property type="molecule type" value="Genomic_DNA"/>
</dbReference>
<dbReference type="PROSITE" id="PS51892">
    <property type="entry name" value="SUBTILASE"/>
    <property type="match status" value="1"/>
</dbReference>
<dbReference type="InterPro" id="IPR017310">
    <property type="entry name" value="Pept_S8A_subtilisin_clostridia"/>
</dbReference>
<comment type="similarity">
    <text evidence="1 6">Belongs to the peptidase S8 family.</text>
</comment>
<dbReference type="Gene3D" id="2.60.120.1290">
    <property type="match status" value="1"/>
</dbReference>
<dbReference type="GO" id="GO:0004252">
    <property type="term" value="F:serine-type endopeptidase activity"/>
    <property type="evidence" value="ECO:0007669"/>
    <property type="project" value="UniProtKB-UniRule"/>
</dbReference>
<accession>A0A839K5S3</accession>
<organism evidence="8 9">
    <name type="scientific">Variimorphobacter saccharofermentans</name>
    <dbReference type="NCBI Taxonomy" id="2755051"/>
    <lineage>
        <taxon>Bacteria</taxon>
        <taxon>Bacillati</taxon>
        <taxon>Bacillota</taxon>
        <taxon>Clostridia</taxon>
        <taxon>Lachnospirales</taxon>
        <taxon>Lachnospiraceae</taxon>
        <taxon>Variimorphobacter</taxon>
    </lineage>
</organism>
<evidence type="ECO:0000256" key="6">
    <source>
        <dbReference type="PROSITE-ProRule" id="PRU01240"/>
    </source>
</evidence>
<dbReference type="InterPro" id="IPR015500">
    <property type="entry name" value="Peptidase_S8_subtilisin-rel"/>
</dbReference>
<evidence type="ECO:0000256" key="3">
    <source>
        <dbReference type="ARBA" id="ARBA00022801"/>
    </source>
</evidence>
<feature type="active site" description="Charge relay system" evidence="5 6">
    <location>
        <position position="496"/>
    </location>
</feature>
<proteinExistence type="inferred from homology"/>
<dbReference type="Proteomes" id="UP000574276">
    <property type="component" value="Unassembled WGS sequence"/>
</dbReference>
<evidence type="ECO:0000313" key="8">
    <source>
        <dbReference type="EMBL" id="MBB2184532.1"/>
    </source>
</evidence>
<gene>
    <name evidence="8" type="ORF">H0486_16765</name>
</gene>
<sequence>MTEEERYKITSNEYADLIIDYRRNPLILSQIPNASVHMINHTFAVLYFPIESFDRRSMEVLEYLVDPYVCGLTSEEALEASGVDEIRGNPNLNLRGEGTLVGIIDTGINYRLPVFVKEDGTTKIHSIWDQTIQSDHYPFETFFGTEYTADQINQALAAENPLDIVPSDDENGHGTMLAAIAAGREIEQDNFYGVAPDAELIIVKLMQAKEYLREIIGIPEGVACYQENAIMWGVDYCIRAARRARRPLAICLGLGTSQGPHDGYSPLSIFTSLSASLPGVGIVTPVGNEGNLSRHHFSSIGPGEGSVVVEMNVGERDKNFTMELWGDNPGIFSMDILSPSGEYIPRITASLRLDRRISFLFESTVIETVFRTVESGTGDQVIALRFRNASPGTWRFTIYSKSDLQSSFHMWLPMDDFISHDTYFVQSDIYTTVLSPGSATVPITVTAYNPRTGTLYANSSRGYTRLNKIKPELAAPGVNYIAPTLDGSYRRFSGTSVASAHTAGIVALLLEYGVVRGNIPNLSTTPIKNYLIRGANRSGTTTFPNRDWGFGSIDIFNMFRTFRANV</sequence>
<feature type="active site" description="Charge relay system" evidence="5 6">
    <location>
        <position position="173"/>
    </location>
</feature>
<evidence type="ECO:0000259" key="7">
    <source>
        <dbReference type="Pfam" id="PF00082"/>
    </source>
</evidence>
<keyword evidence="4 6" id="KW-0720">Serine protease</keyword>
<dbReference type="PANTHER" id="PTHR43806:SF11">
    <property type="entry name" value="CEREVISIN-RELATED"/>
    <property type="match status" value="1"/>
</dbReference>
<evidence type="ECO:0000256" key="2">
    <source>
        <dbReference type="ARBA" id="ARBA00022670"/>
    </source>
</evidence>
<dbReference type="GO" id="GO:0006508">
    <property type="term" value="P:proteolysis"/>
    <property type="evidence" value="ECO:0007669"/>
    <property type="project" value="UniProtKB-KW"/>
</dbReference>
<dbReference type="InterPro" id="IPR034045">
    <property type="entry name" value="Pep_S8_CspA-like"/>
</dbReference>
<evidence type="ECO:0000256" key="5">
    <source>
        <dbReference type="PIRSR" id="PIRSR615500-1"/>
    </source>
</evidence>
<keyword evidence="2 6" id="KW-0645">Protease</keyword>
<comment type="caution">
    <text evidence="8">The sequence shown here is derived from an EMBL/GenBank/DDBJ whole genome shotgun (WGS) entry which is preliminary data.</text>
</comment>
<reference evidence="8 9" key="1">
    <citation type="submission" date="2020-07" db="EMBL/GenBank/DDBJ databases">
        <title>Characterization and genome sequencing of isolate MD1, a novel member within the family Lachnospiraceae.</title>
        <authorList>
            <person name="Rettenmaier R."/>
            <person name="Di Bello L."/>
            <person name="Zinser C."/>
            <person name="Scheitz K."/>
            <person name="Liebl W."/>
            <person name="Zverlov V."/>
        </authorList>
    </citation>
    <scope>NUCLEOTIDE SEQUENCE [LARGE SCALE GENOMIC DNA]</scope>
    <source>
        <strain evidence="8 9">MD1</strain>
    </source>
</reference>
<name>A0A839K5S3_9FIRM</name>
<feature type="active site" description="Charge relay system" evidence="5 6">
    <location>
        <position position="105"/>
    </location>
</feature>
<dbReference type="Pfam" id="PF00082">
    <property type="entry name" value="Peptidase_S8"/>
    <property type="match status" value="2"/>
</dbReference>
<dbReference type="InterPro" id="IPR050131">
    <property type="entry name" value="Peptidase_S8_subtilisin-like"/>
</dbReference>
<keyword evidence="3 6" id="KW-0378">Hydrolase</keyword>
<dbReference type="RefSeq" id="WP_228354096.1">
    <property type="nucleotide sequence ID" value="NZ_JACEGA010000001.1"/>
</dbReference>
<keyword evidence="9" id="KW-1185">Reference proteome</keyword>
<feature type="domain" description="Peptidase S8/S53" evidence="7">
    <location>
        <begin position="96"/>
        <end position="209"/>
    </location>
</feature>
<dbReference type="Gene3D" id="3.40.50.200">
    <property type="entry name" value="Peptidase S8/S53 domain"/>
    <property type="match status" value="1"/>
</dbReference>
<dbReference type="PANTHER" id="PTHR43806">
    <property type="entry name" value="PEPTIDASE S8"/>
    <property type="match status" value="1"/>
</dbReference>
<feature type="domain" description="Peptidase S8/S53" evidence="7">
    <location>
        <begin position="431"/>
        <end position="551"/>
    </location>
</feature>
<dbReference type="SUPFAM" id="SSF52743">
    <property type="entry name" value="Subtilisin-like"/>
    <property type="match status" value="1"/>
</dbReference>
<protein>
    <submittedName>
        <fullName evidence="8">S8 family peptidase</fullName>
    </submittedName>
</protein>
<dbReference type="InterPro" id="IPR000209">
    <property type="entry name" value="Peptidase_S8/S53_dom"/>
</dbReference>
<dbReference type="InterPro" id="IPR036852">
    <property type="entry name" value="Peptidase_S8/S53_dom_sf"/>
</dbReference>
<dbReference type="PIRSF" id="PIRSF037894">
    <property type="entry name" value="Subtilisin_rel_CspABC"/>
    <property type="match status" value="1"/>
</dbReference>
<dbReference type="CDD" id="cd07478">
    <property type="entry name" value="Peptidases_S8_CspA-like"/>
    <property type="match status" value="1"/>
</dbReference>
<evidence type="ECO:0000256" key="4">
    <source>
        <dbReference type="ARBA" id="ARBA00022825"/>
    </source>
</evidence>
<dbReference type="AlphaFoldDB" id="A0A839K5S3"/>
<evidence type="ECO:0000256" key="1">
    <source>
        <dbReference type="ARBA" id="ARBA00011073"/>
    </source>
</evidence>